<dbReference type="EMBL" id="CP031356">
    <property type="protein sequence ID" value="AXK44170.1"/>
    <property type="molecule type" value="Genomic_DNA"/>
</dbReference>
<evidence type="ECO:0000313" key="2">
    <source>
        <dbReference type="EMBL" id="AXK44170.1"/>
    </source>
</evidence>
<dbReference type="InterPro" id="IPR010093">
    <property type="entry name" value="SinI_DNA-bd"/>
</dbReference>
<accession>A0ABM6XFA0</accession>
<name>A0ABM6XFA0_9MICO</name>
<dbReference type="EMBL" id="CP031356">
    <property type="protein sequence ID" value="AXK47079.1"/>
    <property type="molecule type" value="Genomic_DNA"/>
</dbReference>
<evidence type="ECO:0000313" key="3">
    <source>
        <dbReference type="EMBL" id="AXK47079.1"/>
    </source>
</evidence>
<evidence type="ECO:0000313" key="4">
    <source>
        <dbReference type="Proteomes" id="UP000254236"/>
    </source>
</evidence>
<protein>
    <submittedName>
        <fullName evidence="3">DNA-binding protein</fullName>
    </submittedName>
</protein>
<dbReference type="Proteomes" id="UP000254236">
    <property type="component" value="Chromosome"/>
</dbReference>
<evidence type="ECO:0000259" key="1">
    <source>
        <dbReference type="Pfam" id="PF12728"/>
    </source>
</evidence>
<organism evidence="3 4">
    <name type="scientific">Brachybacterium saurashtrense</name>
    <dbReference type="NCBI Taxonomy" id="556288"/>
    <lineage>
        <taxon>Bacteria</taxon>
        <taxon>Bacillati</taxon>
        <taxon>Actinomycetota</taxon>
        <taxon>Actinomycetes</taxon>
        <taxon>Micrococcales</taxon>
        <taxon>Dermabacteraceae</taxon>
        <taxon>Brachybacterium</taxon>
    </lineage>
</organism>
<gene>
    <name evidence="2" type="ORF">DWV08_00020</name>
    <name evidence="3" type="ORF">DWV08_16635</name>
</gene>
<feature type="domain" description="Helix-turn-helix" evidence="1">
    <location>
        <begin position="12"/>
        <end position="62"/>
    </location>
</feature>
<dbReference type="Pfam" id="PF12728">
    <property type="entry name" value="HTH_17"/>
    <property type="match status" value="1"/>
</dbReference>
<dbReference type="RefSeq" id="WP_115411925.1">
    <property type="nucleotide sequence ID" value="NZ_CP031356.1"/>
</dbReference>
<keyword evidence="4" id="KW-1185">Reference proteome</keyword>
<reference evidence="3 4" key="1">
    <citation type="submission" date="2018-07" db="EMBL/GenBank/DDBJ databases">
        <title>Brachybacterium saurashtrense DSM 23186 genome sequence.</title>
        <authorList>
            <person name="Guo L."/>
        </authorList>
    </citation>
    <scope>NUCLEOTIDE SEQUENCE [LARGE SCALE GENOMIC DNA]</scope>
    <source>
        <strain evidence="3 4">DSM 23186</strain>
    </source>
</reference>
<dbReference type="NCBIfam" id="TIGR01764">
    <property type="entry name" value="excise"/>
    <property type="match status" value="1"/>
</dbReference>
<dbReference type="GO" id="GO:0003677">
    <property type="term" value="F:DNA binding"/>
    <property type="evidence" value="ECO:0007669"/>
    <property type="project" value="UniProtKB-KW"/>
</dbReference>
<proteinExistence type="predicted"/>
<sequence length="71" mass="8130">MVQQTSVLDRRFMTFDDVKEVLSISSTQAYSLVRSGELRAIRVGGRGQWRIENAELEAYIQRSYFVPVSTS</sequence>
<keyword evidence="3" id="KW-0238">DNA-binding</keyword>
<dbReference type="InterPro" id="IPR041657">
    <property type="entry name" value="HTH_17"/>
</dbReference>